<feature type="chain" id="PRO_5039406622" evidence="5">
    <location>
        <begin position="22"/>
        <end position="1195"/>
    </location>
</feature>
<evidence type="ECO:0000256" key="1">
    <source>
        <dbReference type="ARBA" id="ARBA00007257"/>
    </source>
</evidence>
<evidence type="ECO:0000313" key="8">
    <source>
        <dbReference type="EMBL" id="TDW25766.1"/>
    </source>
</evidence>
<feature type="domain" description="SpaA-like prealbumin fold" evidence="6">
    <location>
        <begin position="269"/>
        <end position="355"/>
    </location>
</feature>
<dbReference type="NCBIfam" id="NF033903">
    <property type="entry name" value="VaFE_rpt"/>
    <property type="match status" value="1"/>
</dbReference>
<keyword evidence="9" id="KW-1185">Reference proteome</keyword>
<feature type="domain" description="SpaA-like prealbumin fold" evidence="6">
    <location>
        <begin position="406"/>
        <end position="461"/>
    </location>
</feature>
<dbReference type="InterPro" id="IPR041100">
    <property type="entry name" value="TQ"/>
</dbReference>
<keyword evidence="2" id="KW-0964">Secreted</keyword>
<dbReference type="RefSeq" id="WP_134167828.1">
    <property type="nucleotide sequence ID" value="NZ_SODD01000003.1"/>
</dbReference>
<keyword evidence="4" id="KW-0812">Transmembrane</keyword>
<feature type="domain" description="T-Q ester bond containing" evidence="7">
    <location>
        <begin position="924"/>
        <end position="1045"/>
    </location>
</feature>
<keyword evidence="4" id="KW-1133">Transmembrane helix</keyword>
<dbReference type="Pfam" id="PF18202">
    <property type="entry name" value="TQ"/>
    <property type="match status" value="1"/>
</dbReference>
<dbReference type="InterPro" id="IPR041033">
    <property type="entry name" value="SpaA_PFL_dom_1"/>
</dbReference>
<dbReference type="OrthoDB" id="1769694at2"/>
<sequence>MKIKRLIYVMLVMLISFSSVAFYPNKQARAQNGNLSQISTGISYRWEATAGNVNGMAAGWGTLHAFTVDGQRALCIDPAIEASLGPGYQASPLPNNTLQTRIARLAIANNYANMSNEEISIFNAYVWKILHPNLAYASLDVANFQQRIQHWEAINTNYWLKPTYALGDGSIKANETRSFAVNNQATNHAWKVVSASPNVSASIQSQNTLHVQNNNTTDDTITITLEKDIGNYKGGATMFTKTGAQTLASYKLTQSDTMQITLKNIRYGALEITKVDERGTPVAGVSFDLATDMQMQHKIGTYITGEQGSVRIENLLPQTLYLQEVAVVAPLVVDPKVVPIYIQPNKTYTYTMSNKRAKGTINLHKQDATNGFTPQGDASLYPATYEVFAHEDIIDPVSKHVLLPKDTSIGQQSTSKENLTLSWQGLELGTYRIEETKAPNGYAKDKAKIIKLTYENQTTDVITRDVTSYEQVYQGQLAIIKVWGPSSGLQLNEQGAEFTIQLASEVERIGKENAIIYDTLCTNEKGYAKSKPLPYGTYIITNTKTGNLNLHKAPDMTFTVKEENQELQTYVVRNNQFEAYAKLIKVDANTNQKVTYSAASFKLKDADGKYVSQRVGNKVYDTFTTTEDGHITSKVTGEAFTPLKLRAGTYTVEEIKTPEGMLALDYTPTLIISSDSEFLESDEDGNSVISLVIKNKQPTATIQLQKTWEMPLASHTYSAGFELQVLDDILSPIDGSTLYKKGDIIVNKDSEDGYFYTDENHLLQITNLPISVVGKTRYALLEKVTSTGYLLHEEPLIYTFSQADNKTATYTESKKLENTYIRTNLVIEKIDAYTNESITDLDGFEFSLSYTWHDKEYHQTSSIDSSTGKIAFTDLPYGATVHVTESKSNGLYILSDEVYTFVIDETFSDLGSTHTIAYANVPKPKLSTIAFNKDEEKIIDPTVDQVLVDRLLYENIDTNQAYTLVTEIIDKQSTSCIQSFTSEDIRFETHDGIYEVEHHVPANTFSDDDEIVFYEYLYIKDDYVEKKDLVPYVAHEDINSDDQSIAFQSTEHTIYVEKRDTHSKEPIKGDKNKEVIFEANFYKDDTCVQTKEITSESETGVATLSFAGSGSYDRIEIKEIKAPMGYQISDEIITVQMDDFDDEHVYTIHYFNSLIESMTLPATNDTSQIHFFITLICTSIGGVCILRYRKHRETP</sequence>
<protein>
    <submittedName>
        <fullName evidence="8">Uncharacterized protein</fullName>
    </submittedName>
</protein>
<proteinExistence type="inferred from homology"/>
<feature type="signal peptide" evidence="5">
    <location>
        <begin position="1"/>
        <end position="21"/>
    </location>
</feature>
<evidence type="ECO:0000259" key="6">
    <source>
        <dbReference type="Pfam" id="PF17802"/>
    </source>
</evidence>
<organism evidence="8 9">
    <name type="scientific">Breznakia blatticola</name>
    <dbReference type="NCBI Taxonomy" id="1754012"/>
    <lineage>
        <taxon>Bacteria</taxon>
        <taxon>Bacillati</taxon>
        <taxon>Bacillota</taxon>
        <taxon>Erysipelotrichia</taxon>
        <taxon>Erysipelotrichales</taxon>
        <taxon>Erysipelotrichaceae</taxon>
        <taxon>Breznakia</taxon>
    </lineage>
</organism>
<dbReference type="EMBL" id="SODD01000003">
    <property type="protein sequence ID" value="TDW25766.1"/>
    <property type="molecule type" value="Genomic_DNA"/>
</dbReference>
<reference evidence="8 9" key="1">
    <citation type="submission" date="2019-03" db="EMBL/GenBank/DDBJ databases">
        <title>Genomic Encyclopedia of Type Strains, Phase IV (KMG-IV): sequencing the most valuable type-strain genomes for metagenomic binning, comparative biology and taxonomic classification.</title>
        <authorList>
            <person name="Goeker M."/>
        </authorList>
    </citation>
    <scope>NUCLEOTIDE SEQUENCE [LARGE SCALE GENOMIC DNA]</scope>
    <source>
        <strain evidence="8 9">DSM 28867</strain>
    </source>
</reference>
<dbReference type="PANTHER" id="PTHR36108">
    <property type="entry name" value="COLOSSIN-B-RELATED"/>
    <property type="match status" value="1"/>
</dbReference>
<dbReference type="Proteomes" id="UP000294743">
    <property type="component" value="Unassembled WGS sequence"/>
</dbReference>
<dbReference type="Pfam" id="PF17802">
    <property type="entry name" value="SpaA"/>
    <property type="match status" value="5"/>
</dbReference>
<feature type="domain" description="SpaA-like prealbumin fold" evidence="6">
    <location>
        <begin position="824"/>
        <end position="906"/>
    </location>
</feature>
<evidence type="ECO:0000259" key="7">
    <source>
        <dbReference type="Pfam" id="PF18202"/>
    </source>
</evidence>
<dbReference type="PANTHER" id="PTHR36108:SF13">
    <property type="entry name" value="COLOSSIN-B-RELATED"/>
    <property type="match status" value="1"/>
</dbReference>
<dbReference type="AlphaFoldDB" id="A0A4R8A551"/>
<comment type="caution">
    <text evidence="8">The sequence shown here is derived from an EMBL/GenBank/DDBJ whole genome shotgun (WGS) entry which is preliminary data.</text>
</comment>
<accession>A0A4R8A551</accession>
<dbReference type="Gene3D" id="2.60.40.10">
    <property type="entry name" value="Immunoglobulins"/>
    <property type="match status" value="5"/>
</dbReference>
<evidence type="ECO:0000256" key="5">
    <source>
        <dbReference type="SAM" id="SignalP"/>
    </source>
</evidence>
<dbReference type="Gene3D" id="2.60.40.3930">
    <property type="match status" value="1"/>
</dbReference>
<comment type="similarity">
    <text evidence="1">Belongs to the serine-aspartate repeat-containing protein (SDr) family.</text>
</comment>
<dbReference type="InterPro" id="IPR013783">
    <property type="entry name" value="Ig-like_fold"/>
</dbReference>
<gene>
    <name evidence="8" type="ORF">EDD63_10353</name>
</gene>
<feature type="domain" description="SpaA-like prealbumin fold" evidence="6">
    <location>
        <begin position="582"/>
        <end position="668"/>
    </location>
</feature>
<feature type="domain" description="SpaA-like prealbumin fold" evidence="6">
    <location>
        <begin position="1054"/>
        <end position="1139"/>
    </location>
</feature>
<evidence type="ECO:0000256" key="2">
    <source>
        <dbReference type="ARBA" id="ARBA00022525"/>
    </source>
</evidence>
<evidence type="ECO:0000256" key="3">
    <source>
        <dbReference type="ARBA" id="ARBA00022729"/>
    </source>
</evidence>
<evidence type="ECO:0000256" key="4">
    <source>
        <dbReference type="SAM" id="Phobius"/>
    </source>
</evidence>
<keyword evidence="4" id="KW-0472">Membrane</keyword>
<evidence type="ECO:0000313" key="9">
    <source>
        <dbReference type="Proteomes" id="UP000294743"/>
    </source>
</evidence>
<name>A0A4R8A551_9FIRM</name>
<feature type="transmembrane region" description="Helical" evidence="4">
    <location>
        <begin position="1169"/>
        <end position="1188"/>
    </location>
</feature>
<keyword evidence="3 5" id="KW-0732">Signal</keyword>